<keyword evidence="7 10" id="KW-0456">Lyase</keyword>
<evidence type="ECO:0000256" key="9">
    <source>
        <dbReference type="ARBA" id="ARBA00049534"/>
    </source>
</evidence>
<proteinExistence type="inferred from homology"/>
<comment type="pathway">
    <text evidence="1 10">Amino-acid biosynthesis; L-histidine biosynthesis; L-histidine from 5-phospho-alpha-D-ribose 1-diphosphate: step 5/9.</text>
</comment>
<keyword evidence="3 10" id="KW-0028">Amino-acid biosynthesis</keyword>
<dbReference type="PANTHER" id="PTHR42701:SF1">
    <property type="entry name" value="IMIDAZOLE GLYCEROL PHOSPHATE SYNTHASE SUBUNIT HISH"/>
    <property type="match status" value="1"/>
</dbReference>
<comment type="caution">
    <text evidence="13">The sequence shown here is derived from an EMBL/GenBank/DDBJ whole genome shotgun (WGS) entry which is preliminary data.</text>
</comment>
<dbReference type="GO" id="GO:0004359">
    <property type="term" value="F:glutaminase activity"/>
    <property type="evidence" value="ECO:0007669"/>
    <property type="project" value="UniProtKB-EC"/>
</dbReference>
<accession>A0AAE3IUS7</accession>
<evidence type="ECO:0000256" key="10">
    <source>
        <dbReference type="HAMAP-Rule" id="MF_00278"/>
    </source>
</evidence>
<evidence type="ECO:0000259" key="12">
    <source>
        <dbReference type="Pfam" id="PF00117"/>
    </source>
</evidence>
<feature type="domain" description="Glutamine amidotransferase" evidence="12">
    <location>
        <begin position="4"/>
        <end position="196"/>
    </location>
</feature>
<dbReference type="EC" id="3.5.1.2" evidence="10"/>
<comment type="catalytic activity">
    <reaction evidence="9 10">
        <text>L-glutamine + H2O = L-glutamate + NH4(+)</text>
        <dbReference type="Rhea" id="RHEA:15889"/>
        <dbReference type="ChEBI" id="CHEBI:15377"/>
        <dbReference type="ChEBI" id="CHEBI:28938"/>
        <dbReference type="ChEBI" id="CHEBI:29985"/>
        <dbReference type="ChEBI" id="CHEBI:58359"/>
        <dbReference type="EC" id="3.5.1.2"/>
    </reaction>
</comment>
<evidence type="ECO:0000313" key="13">
    <source>
        <dbReference type="EMBL" id="MCU9613791.1"/>
    </source>
</evidence>
<dbReference type="GO" id="GO:0000105">
    <property type="term" value="P:L-histidine biosynthetic process"/>
    <property type="evidence" value="ECO:0007669"/>
    <property type="project" value="UniProtKB-UniRule"/>
</dbReference>
<keyword evidence="14" id="KW-1185">Reference proteome</keyword>
<evidence type="ECO:0000256" key="8">
    <source>
        <dbReference type="ARBA" id="ARBA00047838"/>
    </source>
</evidence>
<comment type="catalytic activity">
    <reaction evidence="8 10">
        <text>5-[(5-phospho-1-deoxy-D-ribulos-1-ylimino)methylamino]-1-(5-phospho-beta-D-ribosyl)imidazole-4-carboxamide + L-glutamine = D-erythro-1-(imidazol-4-yl)glycerol 3-phosphate + 5-amino-1-(5-phospho-beta-D-ribosyl)imidazole-4-carboxamide + L-glutamate + H(+)</text>
        <dbReference type="Rhea" id="RHEA:24793"/>
        <dbReference type="ChEBI" id="CHEBI:15378"/>
        <dbReference type="ChEBI" id="CHEBI:29985"/>
        <dbReference type="ChEBI" id="CHEBI:58278"/>
        <dbReference type="ChEBI" id="CHEBI:58359"/>
        <dbReference type="ChEBI" id="CHEBI:58475"/>
        <dbReference type="ChEBI" id="CHEBI:58525"/>
        <dbReference type="EC" id="4.3.2.10"/>
    </reaction>
</comment>
<dbReference type="InterPro" id="IPR010139">
    <property type="entry name" value="Imidazole-glycPsynth_HisH"/>
</dbReference>
<reference evidence="13" key="1">
    <citation type="submission" date="2022-10" db="EMBL/GenBank/DDBJ databases">
        <title>Description of Fervidibacillus gen. nov. in the family Fervidibacillaceae fam. nov. with two species, Fervidibacillus albus sp. nov., and Fervidibacillus halotolerans sp. nov., isolated from tidal flat sediments.</title>
        <authorList>
            <person name="Kwon K.K."/>
            <person name="Yang S.-H."/>
        </authorList>
    </citation>
    <scope>NUCLEOTIDE SEQUENCE</scope>
    <source>
        <strain evidence="13">JCM 19140</strain>
    </source>
</reference>
<organism evidence="13 14">
    <name type="scientific">Perspicuibacillus lycopersici</name>
    <dbReference type="NCBI Taxonomy" id="1325689"/>
    <lineage>
        <taxon>Bacteria</taxon>
        <taxon>Bacillati</taxon>
        <taxon>Bacillota</taxon>
        <taxon>Bacilli</taxon>
        <taxon>Bacillales</taxon>
        <taxon>Bacillaceae</taxon>
        <taxon>Perspicuibacillus</taxon>
    </lineage>
</organism>
<evidence type="ECO:0000256" key="4">
    <source>
        <dbReference type="ARBA" id="ARBA00022801"/>
    </source>
</evidence>
<dbReference type="PIRSF" id="PIRSF000495">
    <property type="entry name" value="Amidotransf_hisH"/>
    <property type="match status" value="1"/>
</dbReference>
<comment type="function">
    <text evidence="10">IGPS catalyzes the conversion of PRFAR and glutamine to IGP, AICAR and glutamate. The HisH subunit catalyzes the hydrolysis of glutamine to glutamate and ammonia as part of the synthesis of IGP and AICAR. The resulting ammonia molecule is channeled to the active site of HisF.</text>
</comment>
<dbReference type="PROSITE" id="PS51273">
    <property type="entry name" value="GATASE_TYPE_1"/>
    <property type="match status" value="1"/>
</dbReference>
<keyword evidence="6 10" id="KW-0368">Histidine biosynthesis</keyword>
<comment type="subcellular location">
    <subcellularLocation>
        <location evidence="10">Cytoplasm</location>
    </subcellularLocation>
</comment>
<dbReference type="RefSeq" id="WP_263073033.1">
    <property type="nucleotide sequence ID" value="NZ_JAOUSF010000003.1"/>
</dbReference>
<dbReference type="GO" id="GO:0016829">
    <property type="term" value="F:lyase activity"/>
    <property type="evidence" value="ECO:0007669"/>
    <property type="project" value="UniProtKB-KW"/>
</dbReference>
<dbReference type="InterPro" id="IPR017926">
    <property type="entry name" value="GATASE"/>
</dbReference>
<dbReference type="AlphaFoldDB" id="A0AAE3IUS7"/>
<protein>
    <recommendedName>
        <fullName evidence="10">Imidazole glycerol phosphate synthase subunit HisH</fullName>
        <ecNumber evidence="10">4.3.2.10</ecNumber>
    </recommendedName>
    <alternativeName>
        <fullName evidence="10">IGP synthase glutaminase subunit</fullName>
        <ecNumber evidence="10">3.5.1.2</ecNumber>
    </alternativeName>
    <alternativeName>
        <fullName evidence="10">IGP synthase subunit HisH</fullName>
    </alternativeName>
    <alternativeName>
        <fullName evidence="10">ImGP synthase subunit HisH</fullName>
        <shortName evidence="10">IGPS subunit HisH</shortName>
    </alternativeName>
</protein>
<sequence length="201" mass="22164">MIAIIDYGAGNLKSVQHALTTLGLASEITADPEKLYQAAALILPGVGAFQNAMVELNRLGLVAAIKENAKLGKPILGICLGLQLLYEKSYEQGEWGGLGLLSGEVIRFNTEWKVPHMGWNNLIKGTESAFGREITADDYVYFVHSYYVDTKNPEEVLFWSDYGCKFPAVVKKDNIIGIQFHPEKSGETGMKLLKSFGEMML</sequence>
<name>A0AAE3IUS7_9BACI</name>
<dbReference type="NCBIfam" id="TIGR01855">
    <property type="entry name" value="IMP_synth_hisH"/>
    <property type="match status" value="1"/>
</dbReference>
<dbReference type="Pfam" id="PF00117">
    <property type="entry name" value="GATase"/>
    <property type="match status" value="1"/>
</dbReference>
<evidence type="ECO:0000256" key="1">
    <source>
        <dbReference type="ARBA" id="ARBA00005091"/>
    </source>
</evidence>
<dbReference type="GO" id="GO:0000107">
    <property type="term" value="F:imidazoleglycerol-phosphate synthase activity"/>
    <property type="evidence" value="ECO:0007669"/>
    <property type="project" value="UniProtKB-UniRule"/>
</dbReference>
<keyword evidence="10" id="KW-0963">Cytoplasm</keyword>
<evidence type="ECO:0000256" key="7">
    <source>
        <dbReference type="ARBA" id="ARBA00023239"/>
    </source>
</evidence>
<gene>
    <name evidence="10 13" type="primary">hisH</name>
    <name evidence="13" type="ORF">OEV98_09480</name>
</gene>
<keyword evidence="4 10" id="KW-0378">Hydrolase</keyword>
<feature type="active site" evidence="10 11">
    <location>
        <position position="183"/>
    </location>
</feature>
<dbReference type="CDD" id="cd01748">
    <property type="entry name" value="GATase1_IGP_Synthase"/>
    <property type="match status" value="1"/>
</dbReference>
<feature type="active site" description="Nucleophile" evidence="10 11">
    <location>
        <position position="79"/>
    </location>
</feature>
<evidence type="ECO:0000256" key="3">
    <source>
        <dbReference type="ARBA" id="ARBA00022605"/>
    </source>
</evidence>
<evidence type="ECO:0000313" key="14">
    <source>
        <dbReference type="Proteomes" id="UP001209318"/>
    </source>
</evidence>
<evidence type="ECO:0000256" key="5">
    <source>
        <dbReference type="ARBA" id="ARBA00022962"/>
    </source>
</evidence>
<dbReference type="InterPro" id="IPR029062">
    <property type="entry name" value="Class_I_gatase-like"/>
</dbReference>
<keyword evidence="5 10" id="KW-0315">Glutamine amidotransferase</keyword>
<comment type="subunit">
    <text evidence="2 10">Heterodimer of HisH and HisF.</text>
</comment>
<dbReference type="HAMAP" id="MF_00278">
    <property type="entry name" value="HisH"/>
    <property type="match status" value="1"/>
</dbReference>
<evidence type="ECO:0000256" key="11">
    <source>
        <dbReference type="PIRSR" id="PIRSR000495-1"/>
    </source>
</evidence>
<dbReference type="EMBL" id="JAOUSF010000003">
    <property type="protein sequence ID" value="MCU9613791.1"/>
    <property type="molecule type" value="Genomic_DNA"/>
</dbReference>
<dbReference type="EC" id="4.3.2.10" evidence="10"/>
<dbReference type="Proteomes" id="UP001209318">
    <property type="component" value="Unassembled WGS sequence"/>
</dbReference>
<dbReference type="Gene3D" id="3.40.50.880">
    <property type="match status" value="1"/>
</dbReference>
<dbReference type="GO" id="GO:0005737">
    <property type="term" value="C:cytoplasm"/>
    <property type="evidence" value="ECO:0007669"/>
    <property type="project" value="UniProtKB-SubCell"/>
</dbReference>
<dbReference type="PANTHER" id="PTHR42701">
    <property type="entry name" value="IMIDAZOLE GLYCEROL PHOSPHATE SYNTHASE SUBUNIT HISH"/>
    <property type="match status" value="1"/>
</dbReference>
<evidence type="ECO:0000256" key="2">
    <source>
        <dbReference type="ARBA" id="ARBA00011152"/>
    </source>
</evidence>
<dbReference type="SUPFAM" id="SSF52317">
    <property type="entry name" value="Class I glutamine amidotransferase-like"/>
    <property type="match status" value="1"/>
</dbReference>
<feature type="active site" evidence="10 11">
    <location>
        <position position="181"/>
    </location>
</feature>
<evidence type="ECO:0000256" key="6">
    <source>
        <dbReference type="ARBA" id="ARBA00023102"/>
    </source>
</evidence>